<dbReference type="InterPro" id="IPR036378">
    <property type="entry name" value="FAS1_dom_sf"/>
</dbReference>
<keyword evidence="2" id="KW-1133">Transmembrane helix</keyword>
<keyword evidence="1" id="KW-0964">Secreted</keyword>
<keyword evidence="2" id="KW-0812">Transmembrane</keyword>
<dbReference type="InterPro" id="IPR019931">
    <property type="entry name" value="LPXTG_anchor"/>
</dbReference>
<gene>
    <name evidence="4" type="ORF">UFOPK3376_00750</name>
</gene>
<keyword evidence="2" id="KW-0472">Membrane</keyword>
<dbReference type="FunFam" id="2.30.180.10:FF:000032">
    <property type="entry name" value="Fasciclin domain-containing protein, putative"/>
    <property type="match status" value="1"/>
</dbReference>
<dbReference type="SUPFAM" id="SSF82153">
    <property type="entry name" value="FAS1 domain"/>
    <property type="match status" value="1"/>
</dbReference>
<dbReference type="Pfam" id="PF02469">
    <property type="entry name" value="Fasciclin"/>
    <property type="match status" value="1"/>
</dbReference>
<name>A0A6J7DHB1_9ZZZZ</name>
<accession>A0A6J7DHB1</accession>
<dbReference type="PROSITE" id="PS50213">
    <property type="entry name" value="FAS1"/>
    <property type="match status" value="1"/>
</dbReference>
<dbReference type="PANTHER" id="PTHR10900">
    <property type="entry name" value="PERIOSTIN-RELATED"/>
    <property type="match status" value="1"/>
</dbReference>
<feature type="transmembrane region" description="Helical" evidence="2">
    <location>
        <begin position="181"/>
        <end position="199"/>
    </location>
</feature>
<evidence type="ECO:0000259" key="3">
    <source>
        <dbReference type="PROSITE" id="PS50213"/>
    </source>
</evidence>
<dbReference type="AlphaFoldDB" id="A0A6J7DHB1"/>
<dbReference type="SMART" id="SM00554">
    <property type="entry name" value="FAS1"/>
    <property type="match status" value="1"/>
</dbReference>
<proteinExistence type="predicted"/>
<dbReference type="EMBL" id="CAFBLP010000013">
    <property type="protein sequence ID" value="CAB4869781.1"/>
    <property type="molecule type" value="Genomic_DNA"/>
</dbReference>
<dbReference type="InterPro" id="IPR050904">
    <property type="entry name" value="Adhesion/Biosynth-related"/>
</dbReference>
<protein>
    <submittedName>
        <fullName evidence="4">Unannotated protein</fullName>
    </submittedName>
</protein>
<evidence type="ECO:0000313" key="4">
    <source>
        <dbReference type="EMBL" id="CAB4869781.1"/>
    </source>
</evidence>
<dbReference type="Gene3D" id="2.30.180.10">
    <property type="entry name" value="FAS1 domain"/>
    <property type="match status" value="1"/>
</dbReference>
<organism evidence="4">
    <name type="scientific">freshwater metagenome</name>
    <dbReference type="NCBI Taxonomy" id="449393"/>
    <lineage>
        <taxon>unclassified sequences</taxon>
        <taxon>metagenomes</taxon>
        <taxon>ecological metagenomes</taxon>
    </lineage>
</organism>
<dbReference type="NCBIfam" id="TIGR01167">
    <property type="entry name" value="LPXTG_anchor"/>
    <property type="match status" value="1"/>
</dbReference>
<reference evidence="4" key="1">
    <citation type="submission" date="2020-05" db="EMBL/GenBank/DDBJ databases">
        <authorList>
            <person name="Chiriac C."/>
            <person name="Salcher M."/>
            <person name="Ghai R."/>
            <person name="Kavagutti S V."/>
        </authorList>
    </citation>
    <scope>NUCLEOTIDE SEQUENCE</scope>
</reference>
<dbReference type="GO" id="GO:0005615">
    <property type="term" value="C:extracellular space"/>
    <property type="evidence" value="ECO:0007669"/>
    <property type="project" value="TreeGrafter"/>
</dbReference>
<evidence type="ECO:0000256" key="1">
    <source>
        <dbReference type="ARBA" id="ARBA00022525"/>
    </source>
</evidence>
<dbReference type="Pfam" id="PF00746">
    <property type="entry name" value="Gram_pos_anchor"/>
    <property type="match status" value="1"/>
</dbReference>
<dbReference type="InterPro" id="IPR000782">
    <property type="entry name" value="FAS1_domain"/>
</dbReference>
<sequence length="205" mass="20297">MKKLFVAIAAAVTIGALGVGTTVHAEDQTIAQIASADPQFSTLVAALGAAGLVGSFDSCDDAKTTVFAPTNEAFAAALASLGMTAEQLLADKELLTSVLTYHVVAGEVDAATVVGLTEATTLSGKTISIKVVDGGVVLNGSVKVTSTDIRACNGIIHVIDGVLLAPPSGTMPETGSPATTIALLAGALLALGAGGVTVARRRNVA</sequence>
<evidence type="ECO:0000256" key="2">
    <source>
        <dbReference type="SAM" id="Phobius"/>
    </source>
</evidence>
<feature type="domain" description="FAS1" evidence="3">
    <location>
        <begin position="27"/>
        <end position="163"/>
    </location>
</feature>
<dbReference type="PANTHER" id="PTHR10900:SF77">
    <property type="entry name" value="FI19380P1"/>
    <property type="match status" value="1"/>
</dbReference>